<dbReference type="NCBIfam" id="NF005141">
    <property type="entry name" value="PRK06590.1"/>
    <property type="match status" value="1"/>
</dbReference>
<feature type="transmembrane region" description="Helical" evidence="6">
    <location>
        <begin position="453"/>
        <end position="470"/>
    </location>
</feature>
<dbReference type="STRING" id="930.GCA_002079865_02635"/>
<evidence type="ECO:0000256" key="4">
    <source>
        <dbReference type="ARBA" id="ARBA00023136"/>
    </source>
</evidence>
<comment type="subcellular location">
    <subcellularLocation>
        <location evidence="1">Endomembrane system</location>
        <topology evidence="1">Multi-pass membrane protein</topology>
    </subcellularLocation>
    <subcellularLocation>
        <location evidence="5">Membrane</location>
        <topology evidence="5">Multi-pass membrane protein</topology>
    </subcellularLocation>
</comment>
<dbReference type="eggNOG" id="COG1009">
    <property type="taxonomic scope" value="Bacteria"/>
</dbReference>
<dbReference type="Gene3D" id="1.20.5.2700">
    <property type="match status" value="1"/>
</dbReference>
<dbReference type="PANTHER" id="PTHR42829">
    <property type="entry name" value="NADH-UBIQUINONE OXIDOREDUCTASE CHAIN 5"/>
    <property type="match status" value="1"/>
</dbReference>
<gene>
    <name evidence="9" type="ORF">A6M23_16025</name>
    <name evidence="10" type="ORF">A6P07_15230</name>
</gene>
<feature type="transmembrane region" description="Helical" evidence="6">
    <location>
        <begin position="6"/>
        <end position="22"/>
    </location>
</feature>
<feature type="transmembrane region" description="Helical" evidence="6">
    <location>
        <begin position="304"/>
        <end position="324"/>
    </location>
</feature>
<accession>A0A1C2J1J6</accession>
<evidence type="ECO:0000313" key="9">
    <source>
        <dbReference type="EMBL" id="OCX69105.1"/>
    </source>
</evidence>
<dbReference type="InterPro" id="IPR018393">
    <property type="entry name" value="NADHpl_OxRdtase_5_subgr"/>
</dbReference>
<dbReference type="AlphaFoldDB" id="A0A1C2J1J6"/>
<dbReference type="InterPro" id="IPR001750">
    <property type="entry name" value="ND/Mrp_TM"/>
</dbReference>
<feature type="transmembrane region" description="Helical" evidence="6">
    <location>
        <begin position="374"/>
        <end position="393"/>
    </location>
</feature>
<feature type="transmembrane region" description="Helical" evidence="6">
    <location>
        <begin position="249"/>
        <end position="270"/>
    </location>
</feature>
<feature type="domain" description="NADH:quinone oxidoreductase/Mrp antiporter transmembrane" evidence="7">
    <location>
        <begin position="132"/>
        <end position="423"/>
    </location>
</feature>
<dbReference type="GeneID" id="60694570"/>
<evidence type="ECO:0000256" key="5">
    <source>
        <dbReference type="RuleBase" id="RU000320"/>
    </source>
</evidence>
<proteinExistence type="predicted"/>
<feature type="transmembrane region" description="Helical" evidence="6">
    <location>
        <begin position="209"/>
        <end position="228"/>
    </location>
</feature>
<dbReference type="GO" id="GO:0008137">
    <property type="term" value="F:NADH dehydrogenase (ubiquinone) activity"/>
    <property type="evidence" value="ECO:0007669"/>
    <property type="project" value="InterPro"/>
</dbReference>
<feature type="transmembrane region" description="Helical" evidence="6">
    <location>
        <begin position="600"/>
        <end position="619"/>
    </location>
</feature>
<dbReference type="PANTHER" id="PTHR42829:SF2">
    <property type="entry name" value="NADH-UBIQUINONE OXIDOREDUCTASE CHAIN 5"/>
    <property type="match status" value="1"/>
</dbReference>
<feature type="transmembrane region" description="Helical" evidence="6">
    <location>
        <begin position="115"/>
        <end position="132"/>
    </location>
</feature>
<feature type="transmembrane region" description="Helical" evidence="6">
    <location>
        <begin position="34"/>
        <end position="53"/>
    </location>
</feature>
<dbReference type="GO" id="GO:0012505">
    <property type="term" value="C:endomembrane system"/>
    <property type="evidence" value="ECO:0007669"/>
    <property type="project" value="UniProtKB-SubCell"/>
</dbReference>
<dbReference type="PRINTS" id="PR01435">
    <property type="entry name" value="NPOXDRDTASE5"/>
</dbReference>
<feature type="domain" description="NADH-Ubiquinone oxidoreductase (complex I) chain 5 N-terminal" evidence="8">
    <location>
        <begin position="66"/>
        <end position="116"/>
    </location>
</feature>
<dbReference type="Pfam" id="PF00361">
    <property type="entry name" value="Proton_antipo_M"/>
    <property type="match status" value="1"/>
</dbReference>
<feature type="transmembrane region" description="Helical" evidence="6">
    <location>
        <begin position="413"/>
        <end position="432"/>
    </location>
</feature>
<dbReference type="InterPro" id="IPR003945">
    <property type="entry name" value="NU5C-like"/>
</dbReference>
<evidence type="ECO:0000259" key="7">
    <source>
        <dbReference type="Pfam" id="PF00361"/>
    </source>
</evidence>
<dbReference type="GO" id="GO:0016020">
    <property type="term" value="C:membrane"/>
    <property type="evidence" value="ECO:0007669"/>
    <property type="project" value="UniProtKB-SubCell"/>
</dbReference>
<dbReference type="GO" id="GO:0003954">
    <property type="term" value="F:NADH dehydrogenase activity"/>
    <property type="evidence" value="ECO:0007669"/>
    <property type="project" value="TreeGrafter"/>
</dbReference>
<dbReference type="EMBL" id="LWSA01000206">
    <property type="protein sequence ID" value="OCX70136.1"/>
    <property type="molecule type" value="Genomic_DNA"/>
</dbReference>
<organism evidence="10 11">
    <name type="scientific">Acidithiobacillus thiooxidans</name>
    <name type="common">Thiobacillus thiooxidans</name>
    <dbReference type="NCBI Taxonomy" id="930"/>
    <lineage>
        <taxon>Bacteria</taxon>
        <taxon>Pseudomonadati</taxon>
        <taxon>Pseudomonadota</taxon>
        <taxon>Acidithiobacillia</taxon>
        <taxon>Acidithiobacillales</taxon>
        <taxon>Acidithiobacillaceae</taxon>
        <taxon>Acidithiobacillus</taxon>
    </lineage>
</organism>
<dbReference type="Proteomes" id="UP000094893">
    <property type="component" value="Unassembled WGS sequence"/>
</dbReference>
<keyword evidence="12" id="KW-1185">Reference proteome</keyword>
<dbReference type="RefSeq" id="WP_024894628.1">
    <property type="nucleotide sequence ID" value="NZ_DAIAWO010000040.1"/>
</dbReference>
<dbReference type="Pfam" id="PF00662">
    <property type="entry name" value="Proton_antipo_N"/>
    <property type="match status" value="1"/>
</dbReference>
<dbReference type="InterPro" id="IPR001516">
    <property type="entry name" value="Proton_antipo_N"/>
</dbReference>
<evidence type="ECO:0000256" key="1">
    <source>
        <dbReference type="ARBA" id="ARBA00004127"/>
    </source>
</evidence>
<dbReference type="OrthoDB" id="9768329at2"/>
<feature type="transmembrane region" description="Helical" evidence="6">
    <location>
        <begin position="83"/>
        <end position="103"/>
    </location>
</feature>
<dbReference type="EMBL" id="LWRY01000233">
    <property type="protein sequence ID" value="OCX69105.1"/>
    <property type="molecule type" value="Genomic_DNA"/>
</dbReference>
<evidence type="ECO:0000313" key="10">
    <source>
        <dbReference type="EMBL" id="OCX70136.1"/>
    </source>
</evidence>
<dbReference type="Proteomes" id="UP000095008">
    <property type="component" value="Unassembled WGS sequence"/>
</dbReference>
<evidence type="ECO:0000313" key="12">
    <source>
        <dbReference type="Proteomes" id="UP000095008"/>
    </source>
</evidence>
<keyword evidence="2 5" id="KW-0812">Transmembrane</keyword>
<dbReference type="NCBIfam" id="TIGR01974">
    <property type="entry name" value="NDH_I_L"/>
    <property type="match status" value="1"/>
</dbReference>
<evidence type="ECO:0000259" key="8">
    <source>
        <dbReference type="Pfam" id="PF00662"/>
    </source>
</evidence>
<feature type="transmembrane region" description="Helical" evidence="6">
    <location>
        <begin position="169"/>
        <end position="189"/>
    </location>
</feature>
<reference evidence="10 11" key="1">
    <citation type="journal article" date="2016" name="Int. J. Mol. Sci.">
        <title>Comparative genomics of the extreme acidophile Acidithiobacillus thiooxidans reveals intraspecific divergence and niche adaptation.</title>
        <authorList>
            <person name="Zhang X."/>
            <person name="Feng X."/>
            <person name="Tao J."/>
            <person name="Ma L."/>
            <person name="Xiao Y."/>
            <person name="Liang Y."/>
            <person name="Liu X."/>
            <person name="Yin H."/>
        </authorList>
    </citation>
    <scope>NUCLEOTIDE SEQUENCE [LARGE SCALE GENOMIC DNA]</scope>
    <source>
        <strain evidence="10 11">A02</strain>
        <strain evidence="9">DXS-W</strain>
    </source>
</reference>
<name>A0A1C2J1J6_ACITH</name>
<dbReference type="GO" id="GO:0042773">
    <property type="term" value="P:ATP synthesis coupled electron transport"/>
    <property type="evidence" value="ECO:0007669"/>
    <property type="project" value="InterPro"/>
</dbReference>
<evidence type="ECO:0000256" key="3">
    <source>
        <dbReference type="ARBA" id="ARBA00022989"/>
    </source>
</evidence>
<dbReference type="GO" id="GO:0015990">
    <property type="term" value="P:electron transport coupled proton transport"/>
    <property type="evidence" value="ECO:0007669"/>
    <property type="project" value="TreeGrafter"/>
</dbReference>
<evidence type="ECO:0000256" key="2">
    <source>
        <dbReference type="ARBA" id="ARBA00022692"/>
    </source>
</evidence>
<evidence type="ECO:0000313" key="11">
    <source>
        <dbReference type="Proteomes" id="UP000094893"/>
    </source>
</evidence>
<sequence length="620" mass="68089">MNEWLFLIPGFPLLGALLNGIFGEHFSPRQIGRMAATMPFLSTLVVFAVWMTHGRDPNLHEQVWTWISVGNFHANIGFHVDQVTLVMISIASFVGFLIHLFSQQYLNGDYGERRYYFYLNLFVGGMLILTMADNLLLLYLGWETVGLCSYALVAHWYRKQENAWAGRKAFVVTRIGDTALALAIFILFAEYHTLNYHTLFAAVAARPDLLALTIAGILVLIGAVAKSAQFPLHIWLPDSMAGPSTVSALIHAATMVTAGVYLCIRLYPIFAAVPGMLWVIGLSGAFTALYAASCGIAQVDIKRVLAYSTISQLGYMFLGVGIGAPSLGLFHLLVHACFKALLFMGAGVVILIYSDNHDIRQMGGLKKQQPFLRWTFLAGIFALAAVPVISASFYSKDAIIATAFIVPGGKLLWVLALLGAVFTAIYAFRLYFLVFEGPEKPGEPYQMGWGMKIPLGILAVASIGIGWLQFPPGWPGPKIWLPWLAPELGMPPAPSGDVNIFLQVAGSVATLIGIAIAYKAAQWEREGRGLSRIAFLFNAWFFDRIFLRIFPPIWYAFAHILDRLIEQGGFQLMLLGGLRDGFGLGSRALEAGENGLISRYASGMILGLVVLLFIAWGYLL</sequence>
<protein>
    <submittedName>
        <fullName evidence="10">NADH-quinone oxidoreductase subunit L</fullName>
    </submittedName>
</protein>
<feature type="transmembrane region" description="Helical" evidence="6">
    <location>
        <begin position="276"/>
        <end position="297"/>
    </location>
</feature>
<feature type="transmembrane region" description="Helical" evidence="6">
    <location>
        <begin position="330"/>
        <end position="353"/>
    </location>
</feature>
<comment type="caution">
    <text evidence="10">The sequence shown here is derived from an EMBL/GenBank/DDBJ whole genome shotgun (WGS) entry which is preliminary data.</text>
</comment>
<keyword evidence="4 6" id="KW-0472">Membrane</keyword>
<evidence type="ECO:0000256" key="6">
    <source>
        <dbReference type="SAM" id="Phobius"/>
    </source>
</evidence>
<feature type="transmembrane region" description="Helical" evidence="6">
    <location>
        <begin position="500"/>
        <end position="521"/>
    </location>
</feature>
<keyword evidence="3 6" id="KW-1133">Transmembrane helix</keyword>
<dbReference type="PRINTS" id="PR01434">
    <property type="entry name" value="NADHDHGNASE5"/>
</dbReference>
<feature type="transmembrane region" description="Helical" evidence="6">
    <location>
        <begin position="138"/>
        <end position="157"/>
    </location>
</feature>